<protein>
    <submittedName>
        <fullName evidence="1">Uncharacterized protein</fullName>
    </submittedName>
</protein>
<accession>A0A2P2KAB9</accession>
<sequence>MFMAATSRVTNFQTLSVGLWLDLFFNFKLFLKLRETLLELPSV</sequence>
<organism evidence="1">
    <name type="scientific">Rhizophora mucronata</name>
    <name type="common">Asiatic mangrove</name>
    <dbReference type="NCBI Taxonomy" id="61149"/>
    <lineage>
        <taxon>Eukaryota</taxon>
        <taxon>Viridiplantae</taxon>
        <taxon>Streptophyta</taxon>
        <taxon>Embryophyta</taxon>
        <taxon>Tracheophyta</taxon>
        <taxon>Spermatophyta</taxon>
        <taxon>Magnoliopsida</taxon>
        <taxon>eudicotyledons</taxon>
        <taxon>Gunneridae</taxon>
        <taxon>Pentapetalae</taxon>
        <taxon>rosids</taxon>
        <taxon>fabids</taxon>
        <taxon>Malpighiales</taxon>
        <taxon>Rhizophoraceae</taxon>
        <taxon>Rhizophora</taxon>
    </lineage>
</organism>
<name>A0A2P2KAB9_RHIMU</name>
<dbReference type="AlphaFoldDB" id="A0A2P2KAB9"/>
<dbReference type="EMBL" id="GGEC01022170">
    <property type="protein sequence ID" value="MBX02654.1"/>
    <property type="molecule type" value="Transcribed_RNA"/>
</dbReference>
<proteinExistence type="predicted"/>
<evidence type="ECO:0000313" key="1">
    <source>
        <dbReference type="EMBL" id="MBX02654.1"/>
    </source>
</evidence>
<reference evidence="1" key="1">
    <citation type="submission" date="2018-02" db="EMBL/GenBank/DDBJ databases">
        <title>Rhizophora mucronata_Transcriptome.</title>
        <authorList>
            <person name="Meera S.P."/>
            <person name="Sreeshan A."/>
            <person name="Augustine A."/>
        </authorList>
    </citation>
    <scope>NUCLEOTIDE SEQUENCE</scope>
    <source>
        <tissue evidence="1">Leaf</tissue>
    </source>
</reference>